<keyword evidence="3" id="KW-1185">Reference proteome</keyword>
<keyword evidence="1" id="KW-0732">Signal</keyword>
<evidence type="ECO:0000313" key="3">
    <source>
        <dbReference type="Proteomes" id="UP000050326"/>
    </source>
</evidence>
<evidence type="ECO:0000256" key="1">
    <source>
        <dbReference type="SAM" id="SignalP"/>
    </source>
</evidence>
<dbReference type="Proteomes" id="UP000050326">
    <property type="component" value="Unassembled WGS sequence"/>
</dbReference>
<proteinExistence type="predicted"/>
<reference evidence="2 3" key="1">
    <citation type="submission" date="2015-09" db="EMBL/GenBank/DDBJ databases">
        <title>Genome sequence of Oxobacter pfennigii DSM 3222.</title>
        <authorList>
            <person name="Poehlein A."/>
            <person name="Bengelsdorf F.R."/>
            <person name="Schiel-Bengelsdorf B."/>
            <person name="Duerre P."/>
            <person name="Daniel R."/>
        </authorList>
    </citation>
    <scope>NUCLEOTIDE SEQUENCE [LARGE SCALE GENOMIC DNA]</scope>
    <source>
        <strain evidence="2 3">DSM 3222</strain>
    </source>
</reference>
<name>A0A0P8X4D9_9CLOT</name>
<dbReference type="PATRIC" id="fig|36849.3.peg.946"/>
<dbReference type="RefSeq" id="WP_054873990.1">
    <property type="nucleotide sequence ID" value="NZ_LKET01000021.1"/>
</dbReference>
<feature type="chain" id="PRO_5039484514" description="Lipoprotein" evidence="1">
    <location>
        <begin position="24"/>
        <end position="489"/>
    </location>
</feature>
<gene>
    <name evidence="2" type="ORF">OXPF_08870</name>
</gene>
<evidence type="ECO:0000313" key="2">
    <source>
        <dbReference type="EMBL" id="KPU45654.1"/>
    </source>
</evidence>
<accession>A0A0P8X4D9</accession>
<dbReference type="STRING" id="36849.OXPF_08870"/>
<protein>
    <recommendedName>
        <fullName evidence="4">Lipoprotein</fullName>
    </recommendedName>
</protein>
<organism evidence="2 3">
    <name type="scientific">Oxobacter pfennigii</name>
    <dbReference type="NCBI Taxonomy" id="36849"/>
    <lineage>
        <taxon>Bacteria</taxon>
        <taxon>Bacillati</taxon>
        <taxon>Bacillota</taxon>
        <taxon>Clostridia</taxon>
        <taxon>Eubacteriales</taxon>
        <taxon>Clostridiaceae</taxon>
        <taxon>Oxobacter</taxon>
    </lineage>
</organism>
<comment type="caution">
    <text evidence="2">The sequence shown here is derived from an EMBL/GenBank/DDBJ whole genome shotgun (WGS) entry which is preliminary data.</text>
</comment>
<dbReference type="OrthoDB" id="2677224at2"/>
<dbReference type="AlphaFoldDB" id="A0A0P8X4D9"/>
<evidence type="ECO:0008006" key="4">
    <source>
        <dbReference type="Google" id="ProtNLM"/>
    </source>
</evidence>
<feature type="signal peptide" evidence="1">
    <location>
        <begin position="1"/>
        <end position="23"/>
    </location>
</feature>
<dbReference type="EMBL" id="LKET01000021">
    <property type="protein sequence ID" value="KPU45654.1"/>
    <property type="molecule type" value="Genomic_DNA"/>
</dbReference>
<sequence>MIRRVMGIILIVFISLCSTSCSPAGKPEMISAPENKDIIIKGMWEIHKILPAPDEEIPEEEATRWLGKTAAFDGQIAVLGEDFTTDPMFKVRNVNADEYLLYQFKVDPKYIGTDNLSLQVVTVTSDNKFFAEFIRMGDDEIITNIGGAFLYFKRISYSINQALKENYLRKEAGDKAPGETEKGGQLLAGLLLGLRSEDDNESYRTIWIPFRENEVGNVYETADLFVPRKNGFWKVGVKRTGKGKDFNDEIFAYQAGKEVIGTEEPNSYPLPSRAVTILYAGNDYISTEFGIPDGEGQIKKQLQVLPVDNIENALPVTISDIAGEAGAKALHQGADKALASLDPNKYIQYLSPQEESFALIRRNGRWMMKGRLYDQEKMRFLDFNINVVPPFKLVRHDELYISWNSVKLSVPDAIDVCTSPNKNIAVVITNSSILVYPIEDKRLSGKPLRKINLKNSETVVMAEWAMGSYVDTWEKQFVKDGNYKVIGKK</sequence>